<sequence>MGRIIETGESDREEESEPVHLCLRQATPEKIMKPDKPEVPYKGKYSLLENLRESFSDPSLSQDTLRENGYALAEEYATILQQLVQLAEVSDTNQRKLLNADFKIQEQQEQLKRKNVRLELEIAEHIELRKQLQQRTKELTVTNNRLTKTINELTQRNLEIITLQQLGEFLQACESEEETFHVLISSCRRLFPADAGYISLLDDSMKMLRVVGFWGERSYKQLEFDQQRCWAVRRGKMHAVQDPQITPICPHAQVGSDESSLCVPMTAHGQVIGMMHLLIRPGEEKQTEREQQQLFEAKQRLFVNMADRYAMSLIDLRLRETLKIQLFGIP</sequence>
<keyword evidence="1" id="KW-0175">Coiled coil</keyword>
<dbReference type="AlphaFoldDB" id="A0A444IWB0"/>
<dbReference type="Pfam" id="PF13185">
    <property type="entry name" value="GAF_2"/>
    <property type="match status" value="1"/>
</dbReference>
<gene>
    <name evidence="3" type="ORF">H206_01046</name>
</gene>
<dbReference type="EMBL" id="MTKO01000082">
    <property type="protein sequence ID" value="RWX45116.1"/>
    <property type="molecule type" value="Genomic_DNA"/>
</dbReference>
<evidence type="ECO:0000259" key="2">
    <source>
        <dbReference type="Pfam" id="PF13185"/>
    </source>
</evidence>
<evidence type="ECO:0000313" key="3">
    <source>
        <dbReference type="EMBL" id="RWX45116.1"/>
    </source>
</evidence>
<feature type="domain" description="GAF" evidence="2">
    <location>
        <begin position="174"/>
        <end position="294"/>
    </location>
</feature>
<dbReference type="InterPro" id="IPR029016">
    <property type="entry name" value="GAF-like_dom_sf"/>
</dbReference>
<dbReference type="SUPFAM" id="SSF55781">
    <property type="entry name" value="GAF domain-like"/>
    <property type="match status" value="1"/>
</dbReference>
<dbReference type="Proteomes" id="UP000287853">
    <property type="component" value="Unassembled WGS sequence"/>
</dbReference>
<keyword evidence="4" id="KW-1185">Reference proteome</keyword>
<comment type="caution">
    <text evidence="3">The sequence shown here is derived from an EMBL/GenBank/DDBJ whole genome shotgun (WGS) entry which is preliminary data.</text>
</comment>
<dbReference type="InterPro" id="IPR003018">
    <property type="entry name" value="GAF"/>
</dbReference>
<accession>A0A444IWB0</accession>
<proteinExistence type="predicted"/>
<dbReference type="Gene3D" id="3.30.450.40">
    <property type="match status" value="1"/>
</dbReference>
<protein>
    <submittedName>
        <fullName evidence="3">GAF domain-containing protein</fullName>
    </submittedName>
</protein>
<reference evidence="3 4" key="1">
    <citation type="submission" date="2017-01" db="EMBL/GenBank/DDBJ databases">
        <title>The cable genome- insights into the physiology and evolution of filamentous bacteria capable of sulfide oxidation via long distance electron transfer.</title>
        <authorList>
            <person name="Schreiber L."/>
            <person name="Bjerg J.T."/>
            <person name="Boggild A."/>
            <person name="Van De Vossenberg J."/>
            <person name="Meysman F."/>
            <person name="Nielsen L.P."/>
            <person name="Schramm A."/>
            <person name="Kjeldsen K.U."/>
        </authorList>
    </citation>
    <scope>NUCLEOTIDE SEQUENCE [LARGE SCALE GENOMIC DNA]</scope>
    <source>
        <strain evidence="3">MCF</strain>
    </source>
</reference>
<evidence type="ECO:0000313" key="4">
    <source>
        <dbReference type="Proteomes" id="UP000287853"/>
    </source>
</evidence>
<feature type="coiled-coil region" evidence="1">
    <location>
        <begin position="104"/>
        <end position="156"/>
    </location>
</feature>
<name>A0A444IWB0_9BACT</name>
<evidence type="ECO:0000256" key="1">
    <source>
        <dbReference type="SAM" id="Coils"/>
    </source>
</evidence>
<organism evidence="3 4">
    <name type="scientific">Candidatus Electrothrix aarhusensis</name>
    <dbReference type="NCBI Taxonomy" id="1859131"/>
    <lineage>
        <taxon>Bacteria</taxon>
        <taxon>Pseudomonadati</taxon>
        <taxon>Thermodesulfobacteriota</taxon>
        <taxon>Desulfobulbia</taxon>
        <taxon>Desulfobulbales</taxon>
        <taxon>Desulfobulbaceae</taxon>
        <taxon>Candidatus Electrothrix</taxon>
    </lineage>
</organism>